<proteinExistence type="inferred from homology"/>
<dbReference type="Gene3D" id="1.10.150.240">
    <property type="entry name" value="Putative phosphatase, domain 2"/>
    <property type="match status" value="1"/>
</dbReference>
<dbReference type="RefSeq" id="WP_377465695.1">
    <property type="nucleotide sequence ID" value="NZ_JBHUOP010000002.1"/>
</dbReference>
<keyword evidence="5" id="KW-0119">Carbohydrate metabolism</keyword>
<dbReference type="InterPro" id="IPR023198">
    <property type="entry name" value="PGP-like_dom2"/>
</dbReference>
<dbReference type="Pfam" id="PF00702">
    <property type="entry name" value="Hydrolase"/>
    <property type="match status" value="1"/>
</dbReference>
<evidence type="ECO:0000256" key="3">
    <source>
        <dbReference type="ARBA" id="ARBA00022723"/>
    </source>
</evidence>
<keyword evidence="4" id="KW-0460">Magnesium</keyword>
<evidence type="ECO:0000256" key="5">
    <source>
        <dbReference type="ARBA" id="ARBA00023277"/>
    </source>
</evidence>
<dbReference type="CDD" id="cd07505">
    <property type="entry name" value="HAD_BPGM-like"/>
    <property type="match status" value="1"/>
</dbReference>
<dbReference type="Proteomes" id="UP001597391">
    <property type="component" value="Unassembled WGS sequence"/>
</dbReference>
<comment type="cofactor">
    <cofactor evidence="1">
        <name>Mg(2+)</name>
        <dbReference type="ChEBI" id="CHEBI:18420"/>
    </cofactor>
</comment>
<organism evidence="6 7">
    <name type="scientific">Populibacterium corticicola</name>
    <dbReference type="NCBI Taxonomy" id="1812826"/>
    <lineage>
        <taxon>Bacteria</taxon>
        <taxon>Bacillati</taxon>
        <taxon>Actinomycetota</taxon>
        <taxon>Actinomycetes</taxon>
        <taxon>Micrococcales</taxon>
        <taxon>Jonesiaceae</taxon>
        <taxon>Populibacterium</taxon>
    </lineage>
</organism>
<keyword evidence="7" id="KW-1185">Reference proteome</keyword>
<dbReference type="SFLD" id="SFLDS00003">
    <property type="entry name" value="Haloacid_Dehalogenase"/>
    <property type="match status" value="1"/>
</dbReference>
<comment type="similarity">
    <text evidence="2">Belongs to the HAD-like hydrolase superfamily. CbbY/CbbZ/Gph/YieH family.</text>
</comment>
<dbReference type="InterPro" id="IPR006439">
    <property type="entry name" value="HAD-SF_hydro_IA"/>
</dbReference>
<gene>
    <name evidence="6" type="ORF">ACFSYH_05615</name>
</gene>
<dbReference type="Gene3D" id="3.40.50.1000">
    <property type="entry name" value="HAD superfamily/HAD-like"/>
    <property type="match status" value="1"/>
</dbReference>
<evidence type="ECO:0000256" key="2">
    <source>
        <dbReference type="ARBA" id="ARBA00006171"/>
    </source>
</evidence>
<dbReference type="InterPro" id="IPR036412">
    <property type="entry name" value="HAD-like_sf"/>
</dbReference>
<dbReference type="SFLD" id="SFLDG01129">
    <property type="entry name" value="C1.5:_HAD__Beta-PGM__Phosphata"/>
    <property type="match status" value="1"/>
</dbReference>
<dbReference type="NCBIfam" id="TIGR01509">
    <property type="entry name" value="HAD-SF-IA-v3"/>
    <property type="match status" value="1"/>
</dbReference>
<evidence type="ECO:0000313" key="7">
    <source>
        <dbReference type="Proteomes" id="UP001597391"/>
    </source>
</evidence>
<keyword evidence="3" id="KW-0479">Metal-binding</keyword>
<evidence type="ECO:0000313" key="6">
    <source>
        <dbReference type="EMBL" id="MFD2840046.1"/>
    </source>
</evidence>
<dbReference type="PANTHER" id="PTHR46193:SF18">
    <property type="entry name" value="HEXITOL PHOSPHATASE B"/>
    <property type="match status" value="1"/>
</dbReference>
<dbReference type="InterPro" id="IPR023214">
    <property type="entry name" value="HAD_sf"/>
</dbReference>
<dbReference type="PANTHER" id="PTHR46193">
    <property type="entry name" value="6-PHOSPHOGLUCONATE PHOSPHATASE"/>
    <property type="match status" value="1"/>
</dbReference>
<sequence length="224" mass="24202">MNASTLPEALLFDMDGTLSDTEVFWQRAEERLVREYGTLPLVKRDEQLLGVAMNDSATFLQRHHGVQLEVAAIQQLIIEYVMEQIEAGFEWRPGALELLAEARQYGIPRALVTASPRIAAEAIVSMLPSGTFDLIIADEDAARSKPAPDPYVTAAGALGVDSARCVAFEDSPTGVSSALSAGCFVVAIPADAEIRDDERLVVLPSLSGVTLHDISRLNGSHQEK</sequence>
<protein>
    <submittedName>
        <fullName evidence="6">HAD family hydrolase</fullName>
    </submittedName>
</protein>
<dbReference type="GO" id="GO:0016787">
    <property type="term" value="F:hydrolase activity"/>
    <property type="evidence" value="ECO:0007669"/>
    <property type="project" value="UniProtKB-KW"/>
</dbReference>
<evidence type="ECO:0000256" key="4">
    <source>
        <dbReference type="ARBA" id="ARBA00022842"/>
    </source>
</evidence>
<dbReference type="SUPFAM" id="SSF56784">
    <property type="entry name" value="HAD-like"/>
    <property type="match status" value="1"/>
</dbReference>
<dbReference type="InterPro" id="IPR051600">
    <property type="entry name" value="Beta-PGM-like"/>
</dbReference>
<comment type="caution">
    <text evidence="6">The sequence shown here is derived from an EMBL/GenBank/DDBJ whole genome shotgun (WGS) entry which is preliminary data.</text>
</comment>
<name>A0ABW5XCK0_9MICO</name>
<keyword evidence="6" id="KW-0378">Hydrolase</keyword>
<reference evidence="7" key="1">
    <citation type="journal article" date="2019" name="Int. J. Syst. Evol. Microbiol.">
        <title>The Global Catalogue of Microorganisms (GCM) 10K type strain sequencing project: providing services to taxonomists for standard genome sequencing and annotation.</title>
        <authorList>
            <consortium name="The Broad Institute Genomics Platform"/>
            <consortium name="The Broad Institute Genome Sequencing Center for Infectious Disease"/>
            <person name="Wu L."/>
            <person name="Ma J."/>
        </authorList>
    </citation>
    <scope>NUCLEOTIDE SEQUENCE [LARGE SCALE GENOMIC DNA]</scope>
    <source>
        <strain evidence="7">KCTC 33576</strain>
    </source>
</reference>
<evidence type="ECO:0000256" key="1">
    <source>
        <dbReference type="ARBA" id="ARBA00001946"/>
    </source>
</evidence>
<dbReference type="EMBL" id="JBHUOP010000002">
    <property type="protein sequence ID" value="MFD2840046.1"/>
    <property type="molecule type" value="Genomic_DNA"/>
</dbReference>
<accession>A0ABW5XCK0</accession>